<dbReference type="EMBL" id="JAWDJW010000225">
    <property type="protein sequence ID" value="KAK3081260.1"/>
    <property type="molecule type" value="Genomic_DNA"/>
</dbReference>
<reference evidence="1" key="1">
    <citation type="submission" date="2024-09" db="EMBL/GenBank/DDBJ databases">
        <title>Black Yeasts Isolated from many extreme environments.</title>
        <authorList>
            <person name="Coleine C."/>
            <person name="Stajich J.E."/>
            <person name="Selbmann L."/>
        </authorList>
    </citation>
    <scope>NUCLEOTIDE SEQUENCE</scope>
    <source>
        <strain evidence="1">CCFEE 5737</strain>
    </source>
</reference>
<gene>
    <name evidence="1" type="ORF">LTS18_008574</name>
</gene>
<accession>A0ACC3DXD8</accession>
<dbReference type="Proteomes" id="UP001186974">
    <property type="component" value="Unassembled WGS sequence"/>
</dbReference>
<evidence type="ECO:0000313" key="1">
    <source>
        <dbReference type="EMBL" id="KAK3081260.1"/>
    </source>
</evidence>
<keyword evidence="2" id="KW-1185">Reference proteome</keyword>
<protein>
    <submittedName>
        <fullName evidence="1">Uncharacterized protein</fullName>
    </submittedName>
</protein>
<name>A0ACC3DXD8_9PEZI</name>
<sequence length="307" mass="32940">MATFSVRSPSIPPAQTSPTNTPQRLIRFLAKDGRTYYGDAILPSTSTDLNAATRARIIQGSPWGPHTISSTTAEIQHLLCPLARADVPTVRCLGLNYAQHAKESNMPIPQYPILFFKPVTSLAGPYDNIPVAPLAQEGEGLDYECELVAIIGKEAHEVSEADALSHVAGYAIGNDVSHRDWQIKRGGGQWSLGKGFDGWAPFGPGVVSSSIIKDPQNLRITTKLNGETLQDSNTRDMIFGVAETIAFLSKGTTLLPGDVIFTGTPQGVGMGRKPQVWLKDGDVVEVSLEGVGSCINKVEFAKSKAKL</sequence>
<evidence type="ECO:0000313" key="2">
    <source>
        <dbReference type="Proteomes" id="UP001186974"/>
    </source>
</evidence>
<proteinExistence type="predicted"/>
<comment type="caution">
    <text evidence="1">The sequence shown here is derived from an EMBL/GenBank/DDBJ whole genome shotgun (WGS) entry which is preliminary data.</text>
</comment>
<organism evidence="1 2">
    <name type="scientific">Coniosporium uncinatum</name>
    <dbReference type="NCBI Taxonomy" id="93489"/>
    <lineage>
        <taxon>Eukaryota</taxon>
        <taxon>Fungi</taxon>
        <taxon>Dikarya</taxon>
        <taxon>Ascomycota</taxon>
        <taxon>Pezizomycotina</taxon>
        <taxon>Dothideomycetes</taxon>
        <taxon>Dothideomycetes incertae sedis</taxon>
        <taxon>Coniosporium</taxon>
    </lineage>
</organism>